<evidence type="ECO:0000256" key="17">
    <source>
        <dbReference type="ARBA" id="ARBA00064676"/>
    </source>
</evidence>
<dbReference type="GO" id="GO:0046872">
    <property type="term" value="F:metal ion binding"/>
    <property type="evidence" value="ECO:0007669"/>
    <property type="project" value="UniProtKB-KW"/>
</dbReference>
<dbReference type="FunFam" id="3.30.200.20:FF:000052">
    <property type="entry name" value="Serine/threonine-protein kinase RIO2"/>
    <property type="match status" value="1"/>
</dbReference>
<sequence>MGKLNVVILRYLSRDDFRVLTAVEMGMKNHEIVPVSLLSSIASLKHGGCNKILRELVKHKLVVYERTKTVQGYKLNYGGYDYLALKTLCAREIIISVGNQMGVGKESDIYIVASPSGEQYALKLHRLGRTSFRNLKNKRDYHKHRKNMSWLYLSRLSAMKEFAYMKALYDRGFPVPKPVDYNRHAVVMELINGYPLYVNKPLISSFYLYIKIEITYCSYWGGGFFHNLCALSHSTRCQVHELQDPSALYSEFMDLIVKLANHGLIHGDFNEFNLMLDDQDHITMIDFPQMVSTSHPNAEWYFDRDVKCIRDFFAKRFNYESELFPTFKDIRRSYSLDVEVSASGFTKDMERDGALLHPAGPEDDEEEEDDDDDDSDNDDEDAKEATDEEREEAVDMEEYKHAMLELEGLRISETPAETQDQDGEKSKNKVQEDQETETASSPPGDEETEKQLDEELEEAEDEFPELADLSASNKEFKPFRDADSLLQIVEHRRKRTDSEATMGSTGSCSTIPPEVIRQKVRRQLTKQQKAAQRRRLQKGEANLETKSRRENQNNIKSSMETSEFWG</sequence>
<reference evidence="23" key="1">
    <citation type="submission" date="2018-05" db="EMBL/GenBank/DDBJ databases">
        <authorList>
            <person name="Datahose"/>
        </authorList>
    </citation>
    <scope>NUCLEOTIDE SEQUENCE</scope>
</reference>
<dbReference type="PROSITE" id="PS01245">
    <property type="entry name" value="RIO1"/>
    <property type="match status" value="1"/>
</dbReference>
<dbReference type="Gene3D" id="3.30.200.20">
    <property type="entry name" value="Phosphorylase Kinase, domain 1"/>
    <property type="match status" value="1"/>
</dbReference>
<dbReference type="Pfam" id="PF09202">
    <property type="entry name" value="Rio2_N"/>
    <property type="match status" value="1"/>
</dbReference>
<feature type="compositionally biased region" description="Acidic residues" evidence="21">
    <location>
        <begin position="361"/>
        <end position="396"/>
    </location>
</feature>
<dbReference type="GO" id="GO:0005634">
    <property type="term" value="C:nucleus"/>
    <property type="evidence" value="ECO:0007669"/>
    <property type="project" value="TreeGrafter"/>
</dbReference>
<evidence type="ECO:0000256" key="6">
    <source>
        <dbReference type="ARBA" id="ARBA00022517"/>
    </source>
</evidence>
<keyword evidence="7" id="KW-0723">Serine/threonine-protein kinase</keyword>
<evidence type="ECO:0000256" key="15">
    <source>
        <dbReference type="ARBA" id="ARBA00047899"/>
    </source>
</evidence>
<comment type="subcellular location">
    <subcellularLocation>
        <location evidence="2">Cytoplasm</location>
    </subcellularLocation>
</comment>
<evidence type="ECO:0000256" key="13">
    <source>
        <dbReference type="ARBA" id="ARBA00022840"/>
    </source>
</evidence>
<evidence type="ECO:0000256" key="9">
    <source>
        <dbReference type="ARBA" id="ARBA00022679"/>
    </source>
</evidence>
<dbReference type="FunFam" id="1.10.10.10:FF:000053">
    <property type="entry name" value="Serine/threonine-protein kinase RIO2"/>
    <property type="match status" value="1"/>
</dbReference>
<dbReference type="GeneTree" id="ENSGT00390000003255"/>
<evidence type="ECO:0000256" key="10">
    <source>
        <dbReference type="ARBA" id="ARBA00022723"/>
    </source>
</evidence>
<evidence type="ECO:0000256" key="12">
    <source>
        <dbReference type="ARBA" id="ARBA00022777"/>
    </source>
</evidence>
<keyword evidence="8" id="KW-0597">Phosphoprotein</keyword>
<feature type="compositionally biased region" description="Polar residues" evidence="21">
    <location>
        <begin position="499"/>
        <end position="510"/>
    </location>
</feature>
<dbReference type="SMART" id="SM00090">
    <property type="entry name" value="RIO"/>
    <property type="match status" value="1"/>
</dbReference>
<evidence type="ECO:0000256" key="19">
    <source>
        <dbReference type="ARBA" id="ARBA00068837"/>
    </source>
</evidence>
<evidence type="ECO:0000256" key="3">
    <source>
        <dbReference type="ARBA" id="ARBA00009196"/>
    </source>
</evidence>
<feature type="region of interest" description="Disordered" evidence="21">
    <location>
        <begin position="410"/>
        <end position="566"/>
    </location>
</feature>
<dbReference type="SUPFAM" id="SSF56112">
    <property type="entry name" value="Protein kinase-like (PK-like)"/>
    <property type="match status" value="1"/>
</dbReference>
<dbReference type="PANTHER" id="PTHR45852">
    <property type="entry name" value="SER/THR-PROTEIN KINASE RIO2"/>
    <property type="match status" value="1"/>
</dbReference>
<dbReference type="GO" id="GO:0004674">
    <property type="term" value="F:protein serine/threonine kinase activity"/>
    <property type="evidence" value="ECO:0007669"/>
    <property type="project" value="UniProtKB-KW"/>
</dbReference>
<organism evidence="23 24">
    <name type="scientific">Astatotilapia calliptera</name>
    <name type="common">Eastern happy</name>
    <name type="synonym">Chromis callipterus</name>
    <dbReference type="NCBI Taxonomy" id="8154"/>
    <lineage>
        <taxon>Eukaryota</taxon>
        <taxon>Metazoa</taxon>
        <taxon>Chordata</taxon>
        <taxon>Craniata</taxon>
        <taxon>Vertebrata</taxon>
        <taxon>Euteleostomi</taxon>
        <taxon>Actinopterygii</taxon>
        <taxon>Neopterygii</taxon>
        <taxon>Teleostei</taxon>
        <taxon>Neoteleostei</taxon>
        <taxon>Acanthomorphata</taxon>
        <taxon>Ovalentaria</taxon>
        <taxon>Cichlomorphae</taxon>
        <taxon>Cichliformes</taxon>
        <taxon>Cichlidae</taxon>
        <taxon>African cichlids</taxon>
        <taxon>Pseudocrenilabrinae</taxon>
        <taxon>Haplochromini</taxon>
        <taxon>Astatotilapia</taxon>
    </lineage>
</organism>
<comment type="subunit">
    <text evidence="17">Associated with late 40S pre-ribosomal particles. Interacts with PLK1 (via its N-terminus).</text>
</comment>
<evidence type="ECO:0000313" key="24">
    <source>
        <dbReference type="Proteomes" id="UP000265100"/>
    </source>
</evidence>
<dbReference type="EC" id="2.7.11.1" evidence="4"/>
<comment type="catalytic activity">
    <reaction evidence="15">
        <text>L-threonyl-[protein] + ATP = O-phospho-L-threonyl-[protein] + ADP + H(+)</text>
        <dbReference type="Rhea" id="RHEA:46608"/>
        <dbReference type="Rhea" id="RHEA-COMP:11060"/>
        <dbReference type="Rhea" id="RHEA-COMP:11605"/>
        <dbReference type="ChEBI" id="CHEBI:15378"/>
        <dbReference type="ChEBI" id="CHEBI:30013"/>
        <dbReference type="ChEBI" id="CHEBI:30616"/>
        <dbReference type="ChEBI" id="CHEBI:61977"/>
        <dbReference type="ChEBI" id="CHEBI:456216"/>
        <dbReference type="EC" id="2.7.11.1"/>
    </reaction>
</comment>
<dbReference type="InterPro" id="IPR018934">
    <property type="entry name" value="RIO_dom"/>
</dbReference>
<keyword evidence="5" id="KW-0963">Cytoplasm</keyword>
<protein>
    <recommendedName>
        <fullName evidence="18">Serine/threonine-protein kinase RIO2</fullName>
        <ecNumber evidence="4">2.7.11.1</ecNumber>
    </recommendedName>
    <alternativeName>
        <fullName evidence="20">RIO kinase 2</fullName>
    </alternativeName>
    <alternativeName>
        <fullName evidence="19">Serine/threonine-protein kinase rio2</fullName>
    </alternativeName>
</protein>
<evidence type="ECO:0000256" key="2">
    <source>
        <dbReference type="ARBA" id="ARBA00004496"/>
    </source>
</evidence>
<dbReference type="GO" id="GO:0030490">
    <property type="term" value="P:maturation of SSU-rRNA"/>
    <property type="evidence" value="ECO:0007669"/>
    <property type="project" value="TreeGrafter"/>
</dbReference>
<dbReference type="InterPro" id="IPR018935">
    <property type="entry name" value="RIO_kinase_CS"/>
</dbReference>
<dbReference type="InterPro" id="IPR011009">
    <property type="entry name" value="Kinase-like_dom_sf"/>
</dbReference>
<evidence type="ECO:0000256" key="1">
    <source>
        <dbReference type="ARBA" id="ARBA00001946"/>
    </source>
</evidence>
<evidence type="ECO:0000256" key="20">
    <source>
        <dbReference type="ARBA" id="ARBA00076005"/>
    </source>
</evidence>
<comment type="similarity">
    <text evidence="3">Belongs to the protein kinase superfamily. RIO-type Ser/Thr kinase family.</text>
</comment>
<dbReference type="Pfam" id="PF01163">
    <property type="entry name" value="RIO1"/>
    <property type="match status" value="2"/>
</dbReference>
<dbReference type="Gene3D" id="1.10.510.10">
    <property type="entry name" value="Transferase(Phosphotransferase) domain 1"/>
    <property type="match status" value="1"/>
</dbReference>
<dbReference type="InterPro" id="IPR036390">
    <property type="entry name" value="WH_DNA-bd_sf"/>
</dbReference>
<keyword evidence="24" id="KW-1185">Reference proteome</keyword>
<evidence type="ECO:0000256" key="21">
    <source>
        <dbReference type="SAM" id="MobiDB-lite"/>
    </source>
</evidence>
<evidence type="ECO:0000256" key="11">
    <source>
        <dbReference type="ARBA" id="ARBA00022741"/>
    </source>
</evidence>
<dbReference type="GO" id="GO:0005524">
    <property type="term" value="F:ATP binding"/>
    <property type="evidence" value="ECO:0007669"/>
    <property type="project" value="UniProtKB-KW"/>
</dbReference>
<dbReference type="AlphaFoldDB" id="A0AAX7U3A7"/>
<feature type="domain" description="Protein kinase" evidence="22">
    <location>
        <begin position="95"/>
        <end position="480"/>
    </location>
</feature>
<evidence type="ECO:0000256" key="18">
    <source>
        <dbReference type="ARBA" id="ARBA00068353"/>
    </source>
</evidence>
<feature type="compositionally biased region" description="Basic and acidic residues" evidence="21">
    <location>
        <begin position="422"/>
        <end position="432"/>
    </location>
</feature>
<evidence type="ECO:0000313" key="23">
    <source>
        <dbReference type="Ensembl" id="ENSACLP00000063295.1"/>
    </source>
</evidence>
<evidence type="ECO:0000256" key="14">
    <source>
        <dbReference type="ARBA" id="ARBA00022842"/>
    </source>
</evidence>
<keyword evidence="6" id="KW-0690">Ribosome biogenesis</keyword>
<evidence type="ECO:0000256" key="16">
    <source>
        <dbReference type="ARBA" id="ARBA00048679"/>
    </source>
</evidence>
<feature type="compositionally biased region" description="Basic and acidic residues" evidence="21">
    <location>
        <begin position="474"/>
        <end position="483"/>
    </location>
</feature>
<dbReference type="Ensembl" id="ENSACLT00000074980.1">
    <property type="protein sequence ID" value="ENSACLP00000063295.1"/>
    <property type="gene ID" value="ENSACLG00000002755.2"/>
</dbReference>
<dbReference type="InterPro" id="IPR036388">
    <property type="entry name" value="WH-like_DNA-bd_sf"/>
</dbReference>
<proteinExistence type="inferred from homology"/>
<gene>
    <name evidence="23" type="primary">RIOK2</name>
</gene>
<feature type="region of interest" description="Disordered" evidence="21">
    <location>
        <begin position="349"/>
        <end position="396"/>
    </location>
</feature>
<comment type="catalytic activity">
    <reaction evidence="16">
        <text>L-seryl-[protein] + ATP = O-phospho-L-seryl-[protein] + ADP + H(+)</text>
        <dbReference type="Rhea" id="RHEA:17989"/>
        <dbReference type="Rhea" id="RHEA-COMP:9863"/>
        <dbReference type="Rhea" id="RHEA-COMP:11604"/>
        <dbReference type="ChEBI" id="CHEBI:15378"/>
        <dbReference type="ChEBI" id="CHEBI:29999"/>
        <dbReference type="ChEBI" id="CHEBI:30616"/>
        <dbReference type="ChEBI" id="CHEBI:83421"/>
        <dbReference type="ChEBI" id="CHEBI:456216"/>
        <dbReference type="EC" id="2.7.11.1"/>
    </reaction>
</comment>
<dbReference type="CDD" id="cd05144">
    <property type="entry name" value="RIO2_C"/>
    <property type="match status" value="1"/>
</dbReference>
<comment type="cofactor">
    <cofactor evidence="1">
        <name>Mg(2+)</name>
        <dbReference type="ChEBI" id="CHEBI:18420"/>
    </cofactor>
</comment>
<keyword evidence="10" id="KW-0479">Metal-binding</keyword>
<accession>A0AAX7U3A7</accession>
<evidence type="ECO:0000256" key="7">
    <source>
        <dbReference type="ARBA" id="ARBA00022527"/>
    </source>
</evidence>
<evidence type="ECO:0000259" key="22">
    <source>
        <dbReference type="PROSITE" id="PS50011"/>
    </source>
</evidence>
<dbReference type="GO" id="GO:0030688">
    <property type="term" value="C:preribosome, small subunit precursor"/>
    <property type="evidence" value="ECO:0007669"/>
    <property type="project" value="TreeGrafter"/>
</dbReference>
<keyword evidence="9" id="KW-0808">Transferase</keyword>
<feature type="compositionally biased region" description="Polar residues" evidence="21">
    <location>
        <begin position="552"/>
        <end position="566"/>
    </location>
</feature>
<feature type="compositionally biased region" description="Basic and acidic residues" evidence="21">
    <location>
        <begin position="537"/>
        <end position="551"/>
    </location>
</feature>
<evidence type="ECO:0000256" key="8">
    <source>
        <dbReference type="ARBA" id="ARBA00022553"/>
    </source>
</evidence>
<dbReference type="Gene3D" id="1.10.10.10">
    <property type="entry name" value="Winged helix-like DNA-binding domain superfamily/Winged helix DNA-binding domain"/>
    <property type="match status" value="1"/>
</dbReference>
<dbReference type="SUPFAM" id="SSF46785">
    <property type="entry name" value="Winged helix' DNA-binding domain"/>
    <property type="match status" value="1"/>
</dbReference>
<dbReference type="Proteomes" id="UP000265100">
    <property type="component" value="Chromosome 12"/>
</dbReference>
<reference evidence="23" key="3">
    <citation type="submission" date="2025-09" db="UniProtKB">
        <authorList>
            <consortium name="Ensembl"/>
        </authorList>
    </citation>
    <scope>IDENTIFICATION</scope>
</reference>
<evidence type="ECO:0000256" key="5">
    <source>
        <dbReference type="ARBA" id="ARBA00022490"/>
    </source>
</evidence>
<dbReference type="InterPro" id="IPR015285">
    <property type="entry name" value="RIO2_wHTH_N"/>
</dbReference>
<feature type="compositionally biased region" description="Acidic residues" evidence="21">
    <location>
        <begin position="444"/>
        <end position="465"/>
    </location>
</feature>
<dbReference type="InterPro" id="IPR000687">
    <property type="entry name" value="RIO_kinase"/>
</dbReference>
<dbReference type="FunFam" id="1.10.510.10:FF:000307">
    <property type="entry name" value="Serine/threonine-protein kinase RIO2"/>
    <property type="match status" value="1"/>
</dbReference>
<keyword evidence="14" id="KW-0460">Magnesium</keyword>
<dbReference type="PANTHER" id="PTHR45852:SF1">
    <property type="entry name" value="SERINE_THREONINE-PROTEIN KINASE RIO2"/>
    <property type="match status" value="1"/>
</dbReference>
<dbReference type="PROSITE" id="PS50011">
    <property type="entry name" value="PROTEIN_KINASE_DOM"/>
    <property type="match status" value="1"/>
</dbReference>
<dbReference type="GO" id="GO:0005829">
    <property type="term" value="C:cytosol"/>
    <property type="evidence" value="ECO:0007669"/>
    <property type="project" value="TreeGrafter"/>
</dbReference>
<reference evidence="23" key="2">
    <citation type="submission" date="2025-08" db="UniProtKB">
        <authorList>
            <consortium name="Ensembl"/>
        </authorList>
    </citation>
    <scope>IDENTIFICATION</scope>
</reference>
<name>A0AAX7U3A7_ASTCA</name>
<keyword evidence="13" id="KW-0067">ATP-binding</keyword>
<keyword evidence="11" id="KW-0547">Nucleotide-binding</keyword>
<dbReference type="InterPro" id="IPR000719">
    <property type="entry name" value="Prot_kinase_dom"/>
</dbReference>
<keyword evidence="12" id="KW-0418">Kinase</keyword>
<dbReference type="InterPro" id="IPR030484">
    <property type="entry name" value="Rio2"/>
</dbReference>
<evidence type="ECO:0000256" key="4">
    <source>
        <dbReference type="ARBA" id="ARBA00012513"/>
    </source>
</evidence>